<comment type="caution">
    <text evidence="3">The sequence shown here is derived from an EMBL/GenBank/DDBJ whole genome shotgun (WGS) entry which is preliminary data.</text>
</comment>
<name>A0AAE3ML56_9FLAO</name>
<evidence type="ECO:0000313" key="4">
    <source>
        <dbReference type="Proteomes" id="UP001207116"/>
    </source>
</evidence>
<dbReference type="AlphaFoldDB" id="A0AAE3ML56"/>
<accession>A0AAE3ML56</accession>
<sequence>MKEEDYKLKFIGDDWVFLPQQEVNKKFQYDKLLYNIRRREKKIQSDLEKIKILKKELRKMKKKRTKEYHQLVKYHKKFSPSFSISMSKNKKLKQKNSTEISLYTSGNRSWDCIVSVGGKRRSIYLGTNPYVTKYLDLIEGRTNLTHWYEMKPVRRTDHYDLIKEQLIKIVTPLIRKEMIRELKMKGTLDDWINKKIDGKKYLPRLYKKSSYYEPPVKKVKKESKGFHLGFDKTGKPIYGKRKTKQQIEEERKQNKTHN</sequence>
<evidence type="ECO:0000313" key="3">
    <source>
        <dbReference type="EMBL" id="MCX2718914.1"/>
    </source>
</evidence>
<keyword evidence="1" id="KW-0175">Coiled coil</keyword>
<protein>
    <submittedName>
        <fullName evidence="3">Uncharacterized protein</fullName>
    </submittedName>
</protein>
<dbReference type="EMBL" id="JAPFQP010000001">
    <property type="protein sequence ID" value="MCX2718914.1"/>
    <property type="molecule type" value="Genomic_DNA"/>
</dbReference>
<dbReference type="Proteomes" id="UP001207116">
    <property type="component" value="Unassembled WGS sequence"/>
</dbReference>
<feature type="compositionally biased region" description="Basic and acidic residues" evidence="2">
    <location>
        <begin position="245"/>
        <end position="258"/>
    </location>
</feature>
<feature type="region of interest" description="Disordered" evidence="2">
    <location>
        <begin position="227"/>
        <end position="258"/>
    </location>
</feature>
<gene>
    <name evidence="3" type="ORF">OO016_04800</name>
</gene>
<proteinExistence type="predicted"/>
<feature type="coiled-coil region" evidence="1">
    <location>
        <begin position="36"/>
        <end position="63"/>
    </location>
</feature>
<keyword evidence="4" id="KW-1185">Reference proteome</keyword>
<evidence type="ECO:0000256" key="1">
    <source>
        <dbReference type="SAM" id="Coils"/>
    </source>
</evidence>
<dbReference type="RefSeq" id="WP_266011281.1">
    <property type="nucleotide sequence ID" value="NZ_JAPFQP010000001.1"/>
</dbReference>
<evidence type="ECO:0000256" key="2">
    <source>
        <dbReference type="SAM" id="MobiDB-lite"/>
    </source>
</evidence>
<reference evidence="3" key="1">
    <citation type="submission" date="2022-11" db="EMBL/GenBank/DDBJ databases">
        <title>The characterization of three novel Bacteroidetes species and genomic analysis of their roles in tidal elemental geochemical cycles.</title>
        <authorList>
            <person name="Ma K.-J."/>
        </authorList>
    </citation>
    <scope>NUCLEOTIDE SEQUENCE</scope>
    <source>
        <strain evidence="3">M415</strain>
    </source>
</reference>
<organism evidence="3 4">
    <name type="scientific">Lentiprolixibacter aurantiacus</name>
    <dbReference type="NCBI Taxonomy" id="2993939"/>
    <lineage>
        <taxon>Bacteria</taxon>
        <taxon>Pseudomonadati</taxon>
        <taxon>Bacteroidota</taxon>
        <taxon>Flavobacteriia</taxon>
        <taxon>Flavobacteriales</taxon>
        <taxon>Flavobacteriaceae</taxon>
        <taxon>Lentiprolixibacter</taxon>
    </lineage>
</organism>